<keyword evidence="3" id="KW-1185">Reference proteome</keyword>
<dbReference type="InterPro" id="IPR002611">
    <property type="entry name" value="IstB_ATP-bd"/>
</dbReference>
<dbReference type="PANTHER" id="PTHR30050">
    <property type="entry name" value="CHROMOSOMAL REPLICATION INITIATOR PROTEIN DNAA"/>
    <property type="match status" value="1"/>
</dbReference>
<organism evidence="2 3">
    <name type="scientific">Sporolactobacillus kofuensis</name>
    <dbReference type="NCBI Taxonomy" id="269672"/>
    <lineage>
        <taxon>Bacteria</taxon>
        <taxon>Bacillati</taxon>
        <taxon>Bacillota</taxon>
        <taxon>Bacilli</taxon>
        <taxon>Bacillales</taxon>
        <taxon>Sporolactobacillaceae</taxon>
        <taxon>Sporolactobacillus</taxon>
    </lineage>
</organism>
<dbReference type="PANTHER" id="PTHR30050:SF4">
    <property type="entry name" value="ATP-BINDING PROTEIN RV3427C IN INSERTION SEQUENCE-RELATED"/>
    <property type="match status" value="1"/>
</dbReference>
<evidence type="ECO:0000313" key="3">
    <source>
        <dbReference type="Proteomes" id="UP001596267"/>
    </source>
</evidence>
<dbReference type="InterPro" id="IPR027417">
    <property type="entry name" value="P-loop_NTPase"/>
</dbReference>
<protein>
    <submittedName>
        <fullName evidence="2">ATP-binding protein</fullName>
    </submittedName>
</protein>
<dbReference type="Pfam" id="PF01695">
    <property type="entry name" value="IstB_IS21"/>
    <property type="match status" value="1"/>
</dbReference>
<comment type="caution">
    <text evidence="2">The sequence shown here is derived from an EMBL/GenBank/DDBJ whole genome shotgun (WGS) entry which is preliminary data.</text>
</comment>
<dbReference type="GO" id="GO:0005524">
    <property type="term" value="F:ATP binding"/>
    <property type="evidence" value="ECO:0007669"/>
    <property type="project" value="UniProtKB-KW"/>
</dbReference>
<name>A0ABW1WAR2_9BACL</name>
<sequence>MDLTETLPEKIQSSISKSQNVCHKHPHPVIMMHTPAGEFCPECARAIIEKENNELSLNAYRMQRLRKTYGVLEERSLIPDQTLLDATFGNYESTQEEQEDNKNLAIKCFQRLMQGETMNLWLAGVPGAGKSHLAMSILRNMNEKGKSRLMRAVDESNDPEHAGYQCLFIDFDDMLREIRGSYRDINKGDAEQKYVDLLSNVDYLVIDDLGAETGAIGTDKQASDFVHRILRAISTARQDKTTIITTNLTSDQLQKMYDGKVISRFSRNIVQIVFKNTKDHRSSTLEF</sequence>
<dbReference type="Gene3D" id="3.40.50.300">
    <property type="entry name" value="P-loop containing nucleotide triphosphate hydrolases"/>
    <property type="match status" value="1"/>
</dbReference>
<dbReference type="EMBL" id="JBHSTQ010000001">
    <property type="protein sequence ID" value="MFC6385230.1"/>
    <property type="molecule type" value="Genomic_DNA"/>
</dbReference>
<dbReference type="SUPFAM" id="SSF52540">
    <property type="entry name" value="P-loop containing nucleoside triphosphate hydrolases"/>
    <property type="match status" value="1"/>
</dbReference>
<gene>
    <name evidence="2" type="ORF">ACFP7A_01340</name>
</gene>
<proteinExistence type="predicted"/>
<feature type="domain" description="IstB-like ATP-binding" evidence="1">
    <location>
        <begin position="86"/>
        <end position="259"/>
    </location>
</feature>
<dbReference type="RefSeq" id="WP_253077339.1">
    <property type="nucleotide sequence ID" value="NZ_JAMXWN010000019.1"/>
</dbReference>
<accession>A0ABW1WAR2</accession>
<evidence type="ECO:0000259" key="1">
    <source>
        <dbReference type="Pfam" id="PF01695"/>
    </source>
</evidence>
<reference evidence="3" key="1">
    <citation type="journal article" date="2019" name="Int. J. Syst. Evol. Microbiol.">
        <title>The Global Catalogue of Microorganisms (GCM) 10K type strain sequencing project: providing services to taxonomists for standard genome sequencing and annotation.</title>
        <authorList>
            <consortium name="The Broad Institute Genomics Platform"/>
            <consortium name="The Broad Institute Genome Sequencing Center for Infectious Disease"/>
            <person name="Wu L."/>
            <person name="Ma J."/>
        </authorList>
    </citation>
    <scope>NUCLEOTIDE SEQUENCE [LARGE SCALE GENOMIC DNA]</scope>
    <source>
        <strain evidence="3">CCUG 42001</strain>
    </source>
</reference>
<keyword evidence="2" id="KW-0067">ATP-binding</keyword>
<evidence type="ECO:0000313" key="2">
    <source>
        <dbReference type="EMBL" id="MFC6385230.1"/>
    </source>
</evidence>
<keyword evidence="2" id="KW-0547">Nucleotide-binding</keyword>
<dbReference type="Proteomes" id="UP001596267">
    <property type="component" value="Unassembled WGS sequence"/>
</dbReference>